<dbReference type="InterPro" id="IPR053138">
    <property type="entry name" value="N-alpha-Ac-DABA_deacetylase"/>
</dbReference>
<evidence type="ECO:0000256" key="4">
    <source>
        <dbReference type="ARBA" id="ARBA00022833"/>
    </source>
</evidence>
<evidence type="ECO:0000256" key="1">
    <source>
        <dbReference type="ARBA" id="ARBA00001947"/>
    </source>
</evidence>
<dbReference type="Gene3D" id="3.40.630.10">
    <property type="entry name" value="Zn peptidases"/>
    <property type="match status" value="1"/>
</dbReference>
<evidence type="ECO:0000256" key="3">
    <source>
        <dbReference type="ARBA" id="ARBA00022801"/>
    </source>
</evidence>
<keyword evidence="4" id="KW-0862">Zinc</keyword>
<dbReference type="InterPro" id="IPR043795">
    <property type="entry name" value="N-alpha-Ac-DABA-like"/>
</dbReference>
<dbReference type="Proteomes" id="UP001165542">
    <property type="component" value="Unassembled WGS sequence"/>
</dbReference>
<comment type="caution">
    <text evidence="6">The sequence shown here is derived from an EMBL/GenBank/DDBJ whole genome shotgun (WGS) entry which is preliminary data.</text>
</comment>
<dbReference type="EMBL" id="JAJISC010000004">
    <property type="protein sequence ID" value="MCS2609753.1"/>
    <property type="molecule type" value="Genomic_DNA"/>
</dbReference>
<dbReference type="GO" id="GO:0016787">
    <property type="term" value="F:hydrolase activity"/>
    <property type="evidence" value="ECO:0007669"/>
    <property type="project" value="UniProtKB-KW"/>
</dbReference>
<keyword evidence="2" id="KW-0479">Metal-binding</keyword>
<evidence type="ECO:0000313" key="7">
    <source>
        <dbReference type="Proteomes" id="UP001165542"/>
    </source>
</evidence>
<protein>
    <submittedName>
        <fullName evidence="6">N(2)-acetyl-L-2,4-diaminobutanoate deacetylase DoeB</fullName>
        <ecNumber evidence="6">3.5.1.125</ecNumber>
    </submittedName>
</protein>
<keyword evidence="3 6" id="KW-0378">Hydrolase</keyword>
<gene>
    <name evidence="6" type="primary">doeB</name>
    <name evidence="6" type="ORF">LLY24_10540</name>
</gene>
<dbReference type="NCBIfam" id="TIGR02994">
    <property type="entry name" value="ectoine_eutE"/>
    <property type="match status" value="1"/>
</dbReference>
<evidence type="ECO:0000259" key="5">
    <source>
        <dbReference type="Pfam" id="PF24827"/>
    </source>
</evidence>
<dbReference type="InterPro" id="IPR014336">
    <property type="entry name" value="DoeB"/>
</dbReference>
<feature type="domain" description="Succinylglutamate desuccinylase/Aspartoacylase catalytic" evidence="5">
    <location>
        <begin position="50"/>
        <end position="236"/>
    </location>
</feature>
<comment type="cofactor">
    <cofactor evidence="1">
        <name>Zn(2+)</name>
        <dbReference type="ChEBI" id="CHEBI:29105"/>
    </cofactor>
</comment>
<dbReference type="PANTHER" id="PTHR37326:SF1">
    <property type="entry name" value="BLL3975 PROTEIN"/>
    <property type="match status" value="1"/>
</dbReference>
<evidence type="ECO:0000313" key="6">
    <source>
        <dbReference type="EMBL" id="MCS2609753.1"/>
    </source>
</evidence>
<dbReference type="RefSeq" id="WP_259036252.1">
    <property type="nucleotide sequence ID" value="NZ_JAJISC010000004.1"/>
</dbReference>
<dbReference type="Pfam" id="PF24827">
    <property type="entry name" value="AstE_AspA_cat"/>
    <property type="match status" value="1"/>
</dbReference>
<proteinExistence type="predicted"/>
<dbReference type="EC" id="3.5.1.125" evidence="6"/>
<organism evidence="6 7">
    <name type="scientific">Halomonas dongshanensis</name>
    <dbReference type="NCBI Taxonomy" id="2890835"/>
    <lineage>
        <taxon>Bacteria</taxon>
        <taxon>Pseudomonadati</taxon>
        <taxon>Pseudomonadota</taxon>
        <taxon>Gammaproteobacteria</taxon>
        <taxon>Oceanospirillales</taxon>
        <taxon>Halomonadaceae</taxon>
        <taxon>Halomonas</taxon>
    </lineage>
</organism>
<sequence length="338" mass="35722">MTLRPSPISATVDFDADGVQHGFLKLPISTDVSAWGAVMIPITVVKNGEGPTALLTGGNHGDEYEGITALLKLANTLTAEDVTGRVIIVPCMNTPAVMAGTRTSPMDKGNLNRSFPGDPNGSVTVQIADYFTRVLVPMSDVVLDLHSGGRTLDILPFAASHVLDDKRQQRAALEGAKAFGAPYAMVMFELDAEKLFDTACERQGKVFVATELGGGGTSTPSSMAISEQGVRNFLIHYGLVAGEVVMPQGGQIYLDMPDARCYVQSEHVGVLELTVALGDAVTQGQTIAYVHDMTRTGSQPVAYIAERDGVLMARRAPALVNMGDTIAVIADVVDSLDA</sequence>
<dbReference type="CDD" id="cd06252">
    <property type="entry name" value="M14_ASTE_ASPA-like"/>
    <property type="match status" value="1"/>
</dbReference>
<dbReference type="PANTHER" id="PTHR37326">
    <property type="entry name" value="BLL3975 PROTEIN"/>
    <property type="match status" value="1"/>
</dbReference>
<accession>A0ABT2EEH1</accession>
<dbReference type="InterPro" id="IPR055438">
    <property type="entry name" value="AstE_AspA_cat"/>
</dbReference>
<name>A0ABT2EEH1_9GAMM</name>
<dbReference type="SUPFAM" id="SSF53187">
    <property type="entry name" value="Zn-dependent exopeptidases"/>
    <property type="match status" value="1"/>
</dbReference>
<reference evidence="6" key="1">
    <citation type="submission" date="2021-11" db="EMBL/GenBank/DDBJ databases">
        <title>Halomonas sp., isolated from a coastal aquaculture zone in Dongshan Bay.</title>
        <authorList>
            <person name="Lin W."/>
        </authorList>
    </citation>
    <scope>NUCLEOTIDE SEQUENCE</scope>
    <source>
        <strain evidence="6">Yzlin-01</strain>
    </source>
</reference>
<keyword evidence="7" id="KW-1185">Reference proteome</keyword>
<dbReference type="PIRSF" id="PIRSF039012">
    <property type="entry name" value="ASP"/>
    <property type="match status" value="1"/>
</dbReference>
<evidence type="ECO:0000256" key="2">
    <source>
        <dbReference type="ARBA" id="ARBA00022723"/>
    </source>
</evidence>